<dbReference type="Proteomes" id="UP000580250">
    <property type="component" value="Unassembled WGS sequence"/>
</dbReference>
<feature type="transmembrane region" description="Helical" evidence="2">
    <location>
        <begin position="78"/>
        <end position="97"/>
    </location>
</feature>
<feature type="region of interest" description="Disordered" evidence="1">
    <location>
        <begin position="18"/>
        <end position="73"/>
    </location>
</feature>
<sequence length="154" mass="17835">MNHEIVVEIEPEIVLEIDPEIEPTPQTPLNQSSEIEQETKKQQQTNNSIITATTPLTNNDSKVDSADRKNAPRRYKNAPRRGICCYLILLLFIYFYMVDSPTLELCNRTFELDENFDFYECKCFQALRICKTSLVFLQTCNSTSPAKVFRNETN</sequence>
<keyword evidence="2" id="KW-1133">Transmembrane helix</keyword>
<comment type="caution">
    <text evidence="3">The sequence shown here is derived from an EMBL/GenBank/DDBJ whole genome shotgun (WGS) entry which is preliminary data.</text>
</comment>
<dbReference type="EMBL" id="CAJEWN010000050">
    <property type="protein sequence ID" value="CAD2152397.1"/>
    <property type="molecule type" value="Genomic_DNA"/>
</dbReference>
<evidence type="ECO:0000313" key="3">
    <source>
        <dbReference type="EMBL" id="CAD2152397.1"/>
    </source>
</evidence>
<accession>A0A6V7UBK9</accession>
<proteinExistence type="predicted"/>
<dbReference type="OrthoDB" id="5900791at2759"/>
<protein>
    <submittedName>
        <fullName evidence="3">Uncharacterized protein</fullName>
    </submittedName>
</protein>
<keyword evidence="2" id="KW-0812">Transmembrane</keyword>
<feature type="compositionally biased region" description="Polar residues" evidence="1">
    <location>
        <begin position="49"/>
        <end position="60"/>
    </location>
</feature>
<organism evidence="3 4">
    <name type="scientific">Meloidogyne enterolobii</name>
    <name type="common">Root-knot nematode worm</name>
    <name type="synonym">Meloidogyne mayaguensis</name>
    <dbReference type="NCBI Taxonomy" id="390850"/>
    <lineage>
        <taxon>Eukaryota</taxon>
        <taxon>Metazoa</taxon>
        <taxon>Ecdysozoa</taxon>
        <taxon>Nematoda</taxon>
        <taxon>Chromadorea</taxon>
        <taxon>Rhabditida</taxon>
        <taxon>Tylenchina</taxon>
        <taxon>Tylenchomorpha</taxon>
        <taxon>Tylenchoidea</taxon>
        <taxon>Meloidogynidae</taxon>
        <taxon>Meloidogyninae</taxon>
        <taxon>Meloidogyne</taxon>
    </lineage>
</organism>
<reference evidence="3 4" key="1">
    <citation type="submission" date="2020-08" db="EMBL/GenBank/DDBJ databases">
        <authorList>
            <person name="Koutsovoulos G."/>
            <person name="Danchin GJ E."/>
        </authorList>
    </citation>
    <scope>NUCLEOTIDE SEQUENCE [LARGE SCALE GENOMIC DNA]</scope>
</reference>
<gene>
    <name evidence="3" type="ORF">MENT_LOCUS10747</name>
</gene>
<keyword evidence="2" id="KW-0472">Membrane</keyword>
<evidence type="ECO:0000256" key="2">
    <source>
        <dbReference type="SAM" id="Phobius"/>
    </source>
</evidence>
<evidence type="ECO:0000256" key="1">
    <source>
        <dbReference type="SAM" id="MobiDB-lite"/>
    </source>
</evidence>
<feature type="compositionally biased region" description="Basic and acidic residues" evidence="1">
    <location>
        <begin position="61"/>
        <end position="70"/>
    </location>
</feature>
<evidence type="ECO:0000313" key="4">
    <source>
        <dbReference type="Proteomes" id="UP000580250"/>
    </source>
</evidence>
<dbReference type="AlphaFoldDB" id="A0A6V7UBK9"/>
<name>A0A6V7UBK9_MELEN</name>